<dbReference type="Pfam" id="PF08281">
    <property type="entry name" value="Sigma70_r4_2"/>
    <property type="match status" value="1"/>
</dbReference>
<dbReference type="CDD" id="cd06171">
    <property type="entry name" value="Sigma70_r4"/>
    <property type="match status" value="1"/>
</dbReference>
<evidence type="ECO:0000259" key="7">
    <source>
        <dbReference type="Pfam" id="PF08281"/>
    </source>
</evidence>
<comment type="caution">
    <text evidence="8">The sequence shown here is derived from an EMBL/GenBank/DDBJ whole genome shotgun (WGS) entry which is preliminary data.</text>
</comment>
<evidence type="ECO:0000259" key="6">
    <source>
        <dbReference type="Pfam" id="PF04542"/>
    </source>
</evidence>
<dbReference type="InterPro" id="IPR013249">
    <property type="entry name" value="RNA_pol_sigma70_r4_t2"/>
</dbReference>
<evidence type="ECO:0000256" key="2">
    <source>
        <dbReference type="ARBA" id="ARBA00023015"/>
    </source>
</evidence>
<evidence type="ECO:0000256" key="5">
    <source>
        <dbReference type="ARBA" id="ARBA00023163"/>
    </source>
</evidence>
<dbReference type="InterPro" id="IPR013324">
    <property type="entry name" value="RNA_pol_sigma_r3/r4-like"/>
</dbReference>
<dbReference type="RefSeq" id="WP_319965076.1">
    <property type="nucleotide sequence ID" value="NZ_JAXAVW010000005.1"/>
</dbReference>
<dbReference type="PANTHER" id="PTHR43133:SF8">
    <property type="entry name" value="RNA POLYMERASE SIGMA FACTOR HI_1459-RELATED"/>
    <property type="match status" value="1"/>
</dbReference>
<dbReference type="InterPro" id="IPR014284">
    <property type="entry name" value="RNA_pol_sigma-70_dom"/>
</dbReference>
<dbReference type="Proteomes" id="UP001285521">
    <property type="component" value="Unassembled WGS sequence"/>
</dbReference>
<evidence type="ECO:0000313" key="8">
    <source>
        <dbReference type="EMBL" id="MDX8030072.1"/>
    </source>
</evidence>
<dbReference type="InterPro" id="IPR007627">
    <property type="entry name" value="RNA_pol_sigma70_r2"/>
</dbReference>
<gene>
    <name evidence="8" type="ORF">SK803_07605</name>
</gene>
<organism evidence="8 9">
    <name type="scientific">Lentzea miocenica</name>
    <dbReference type="NCBI Taxonomy" id="3095431"/>
    <lineage>
        <taxon>Bacteria</taxon>
        <taxon>Bacillati</taxon>
        <taxon>Actinomycetota</taxon>
        <taxon>Actinomycetes</taxon>
        <taxon>Pseudonocardiales</taxon>
        <taxon>Pseudonocardiaceae</taxon>
        <taxon>Lentzea</taxon>
    </lineage>
</organism>
<feature type="domain" description="RNA polymerase sigma-70 region 2" evidence="6">
    <location>
        <begin position="44"/>
        <end position="111"/>
    </location>
</feature>
<dbReference type="NCBIfam" id="TIGR02937">
    <property type="entry name" value="sigma70-ECF"/>
    <property type="match status" value="1"/>
</dbReference>
<evidence type="ECO:0000256" key="1">
    <source>
        <dbReference type="ARBA" id="ARBA00010641"/>
    </source>
</evidence>
<proteinExistence type="inferred from homology"/>
<evidence type="ECO:0000313" key="9">
    <source>
        <dbReference type="Proteomes" id="UP001285521"/>
    </source>
</evidence>
<keyword evidence="4" id="KW-0238">DNA-binding</keyword>
<evidence type="ECO:0000256" key="4">
    <source>
        <dbReference type="ARBA" id="ARBA00023125"/>
    </source>
</evidence>
<keyword evidence="3" id="KW-0731">Sigma factor</keyword>
<reference evidence="8 9" key="2">
    <citation type="submission" date="2023-11" db="EMBL/GenBank/DDBJ databases">
        <authorList>
            <person name="Lara A.C."/>
            <person name="Chronakova A."/>
        </authorList>
    </citation>
    <scope>NUCLEOTIDE SEQUENCE [LARGE SCALE GENOMIC DNA]</scope>
    <source>
        <strain evidence="8 9">BCCO 10_0856</strain>
    </source>
</reference>
<dbReference type="SUPFAM" id="SSF88659">
    <property type="entry name" value="Sigma3 and sigma4 domains of RNA polymerase sigma factors"/>
    <property type="match status" value="1"/>
</dbReference>
<reference evidence="8 9" key="1">
    <citation type="submission" date="2023-11" db="EMBL/GenBank/DDBJ databases">
        <title>Lentzea sokolovensis, sp. nov., Lentzea kristufkii, sp. nov., and Lentzea miocenensis, sp. nov., rare actinobacteria from Sokolov Coal Basin, Miocene lacustrine sediment, Czech Republic.</title>
        <authorList>
            <person name="Lara A."/>
            <person name="Kotroba L."/>
            <person name="Nouioui I."/>
            <person name="Neumann-Schaal M."/>
            <person name="Mast Y."/>
            <person name="Chronakova A."/>
        </authorList>
    </citation>
    <scope>NUCLEOTIDE SEQUENCE [LARGE SCALE GENOMIC DNA]</scope>
    <source>
        <strain evidence="8 9">BCCO 10_0856</strain>
    </source>
</reference>
<evidence type="ECO:0000256" key="3">
    <source>
        <dbReference type="ARBA" id="ARBA00023082"/>
    </source>
</evidence>
<keyword evidence="9" id="KW-1185">Reference proteome</keyword>
<dbReference type="Gene3D" id="1.10.1740.10">
    <property type="match status" value="1"/>
</dbReference>
<dbReference type="InterPro" id="IPR013325">
    <property type="entry name" value="RNA_pol_sigma_r2"/>
</dbReference>
<keyword evidence="2" id="KW-0805">Transcription regulation</keyword>
<dbReference type="SUPFAM" id="SSF88946">
    <property type="entry name" value="Sigma2 domain of RNA polymerase sigma factors"/>
    <property type="match status" value="1"/>
</dbReference>
<protein>
    <submittedName>
        <fullName evidence="8">RNA polymerase sigma factor</fullName>
    </submittedName>
</protein>
<name>A0ABU4SWB7_9PSEU</name>
<accession>A0ABU4SWB7</accession>
<dbReference type="InterPro" id="IPR036388">
    <property type="entry name" value="WH-like_DNA-bd_sf"/>
</dbReference>
<feature type="domain" description="RNA polymerase sigma factor 70 region 4 type 2" evidence="7">
    <location>
        <begin position="150"/>
        <end position="196"/>
    </location>
</feature>
<comment type="similarity">
    <text evidence="1">Belongs to the sigma-70 factor family. ECF subfamily.</text>
</comment>
<dbReference type="Gene3D" id="1.10.10.10">
    <property type="entry name" value="Winged helix-like DNA-binding domain superfamily/Winged helix DNA-binding domain"/>
    <property type="match status" value="1"/>
</dbReference>
<dbReference type="InterPro" id="IPR039425">
    <property type="entry name" value="RNA_pol_sigma-70-like"/>
</dbReference>
<dbReference type="EMBL" id="JAXAVW010000005">
    <property type="protein sequence ID" value="MDX8030072.1"/>
    <property type="molecule type" value="Genomic_DNA"/>
</dbReference>
<dbReference type="Pfam" id="PF04542">
    <property type="entry name" value="Sigma70_r2"/>
    <property type="match status" value="1"/>
</dbReference>
<sequence length="213" mass="23711">MSTRRERSWGLRPGSHVRSDVAPVALTIEDEAPGVLDEAALLTLYESTAERLHRYVARRVGTDTAQDVVSEAFLVLWDQRQGQAYEADAVRAWLYGVATNLLRGHVRAEERKLRAWSKEYAARTDEADIGDRVSAAADADVLAGPLTAWLAELRVEEREVLLLNAWADFSPTEIAVALDVPVATVRTRLHRGRARLRTSLAATDHDFTEDSHV</sequence>
<keyword evidence="5" id="KW-0804">Transcription</keyword>
<dbReference type="PANTHER" id="PTHR43133">
    <property type="entry name" value="RNA POLYMERASE ECF-TYPE SIGMA FACTO"/>
    <property type="match status" value="1"/>
</dbReference>